<evidence type="ECO:0000256" key="1">
    <source>
        <dbReference type="SAM" id="Coils"/>
    </source>
</evidence>
<reference evidence="3" key="1">
    <citation type="submission" date="2014-05" db="EMBL/GenBank/DDBJ databases">
        <title>The transcriptome of the halophilic microalga Tetraselmis sp. GSL018 isolated from the Great Salt Lake, Utah.</title>
        <authorList>
            <person name="Jinkerson R.E."/>
            <person name="D'Adamo S."/>
            <person name="Posewitz M.C."/>
        </authorList>
    </citation>
    <scope>NUCLEOTIDE SEQUENCE</scope>
    <source>
        <strain evidence="3">GSL018</strain>
    </source>
</reference>
<dbReference type="EMBL" id="GBEZ01007349">
    <property type="protein sequence ID" value="JAC78107.1"/>
    <property type="molecule type" value="Transcribed_RNA"/>
</dbReference>
<evidence type="ECO:0000313" key="3">
    <source>
        <dbReference type="EMBL" id="JAC78107.1"/>
    </source>
</evidence>
<proteinExistence type="predicted"/>
<feature type="region of interest" description="Disordered" evidence="2">
    <location>
        <begin position="1"/>
        <end position="49"/>
    </location>
</feature>
<accession>A0A061RZ21</accession>
<organism evidence="3">
    <name type="scientific">Tetraselmis sp. GSL018</name>
    <dbReference type="NCBI Taxonomy" id="582737"/>
    <lineage>
        <taxon>Eukaryota</taxon>
        <taxon>Viridiplantae</taxon>
        <taxon>Chlorophyta</taxon>
        <taxon>core chlorophytes</taxon>
        <taxon>Chlorodendrophyceae</taxon>
        <taxon>Chlorodendrales</taxon>
        <taxon>Chlorodendraceae</taxon>
        <taxon>Tetraselmis</taxon>
    </lineage>
</organism>
<gene>
    <name evidence="3" type="ORF">TSPGSL018_16016</name>
</gene>
<sequence length="241" mass="25755">MQQGAAAFRGGECAAATSGRPRGPAPHPLPGEDSPRAGRAAEAEELPGGGTAVDAALEEFFSAMGIPPSPALEKARTRLRLNLKSLSGALAEGVCQAKADAARGEELLAKAQSQAHAAEARAARLQEEIDTSRRLQRLFEKASRIPRHEASRELHKLRVRMSGLEQEIASWRGRTEEARSALSDQLAENCALRKQLFATEDFQRMILQLGCTATQTSASLGQSSRLLATKSVENEASGSED</sequence>
<keyword evidence="1" id="KW-0175">Coiled coil</keyword>
<feature type="coiled-coil region" evidence="1">
    <location>
        <begin position="101"/>
        <end position="174"/>
    </location>
</feature>
<feature type="compositionally biased region" description="Low complexity" evidence="2">
    <location>
        <begin position="1"/>
        <end position="16"/>
    </location>
</feature>
<dbReference type="AlphaFoldDB" id="A0A061RZ21"/>
<evidence type="ECO:0000256" key="2">
    <source>
        <dbReference type="SAM" id="MobiDB-lite"/>
    </source>
</evidence>
<feature type="compositionally biased region" description="Basic and acidic residues" evidence="2">
    <location>
        <begin position="33"/>
        <end position="42"/>
    </location>
</feature>
<name>A0A061RZ21_9CHLO</name>
<protein>
    <submittedName>
        <fullName evidence="3">Uncharacterized protein</fullName>
    </submittedName>
</protein>